<dbReference type="Proteomes" id="UP000677803">
    <property type="component" value="Unassembled WGS sequence"/>
</dbReference>
<comment type="caution">
    <text evidence="2">The sequence shown here is derived from an EMBL/GenBank/DDBJ whole genome shotgun (WGS) entry which is preliminary data.</text>
</comment>
<dbReference type="EMBL" id="CAJRST010041110">
    <property type="protein sequence ID" value="CAG6021056.1"/>
    <property type="molecule type" value="Genomic_DNA"/>
</dbReference>
<accession>A0A8S4BXE5</accession>
<evidence type="ECO:0000313" key="2">
    <source>
        <dbReference type="EMBL" id="CAG6021056.1"/>
    </source>
</evidence>
<dbReference type="PANTHER" id="PTHR21020:SF0">
    <property type="entry name" value="ZINC FINGER PROTEIN 800"/>
    <property type="match status" value="1"/>
</dbReference>
<gene>
    <name evidence="2" type="ORF">MMEN_LOCUS21278</name>
</gene>
<sequence length="379" mass="40464">SELSTRNVHEAKAIAANSNRLWENVHESHARSRGKRGTAAGKRSDQTGATGERKTVEMHAPRFQTGFVRVLSGCSPRAATVLPTTSLRPRYRPLLEPVPEAAGSSNRAHIAQQESNKMAQAIFEVLEGMDNQTVLAVQSLLDGQGGVPDPNNQNVSATPAIQSMDDEDVFLCGKCKKQFNSLPAFMTHKREQCQSGAPSLSTVSLASTHTYAPVPPISSVPQTPPNRHVSTYITVPPSPLTHTLVQGNVLVSDDVLMSAISAFTSIDQPMAAMQTPVQPAQQPLASQVPASHSNSVVQVYSTMPHMVGGGGGGGGGGAEIHALGLQAFHPVQLVQYLVKGLVKGLVKHPVQYLVKGMIKILVKHLVRGMVKHQVHNLVN</sequence>
<feature type="non-terminal residue" evidence="2">
    <location>
        <position position="1"/>
    </location>
</feature>
<dbReference type="OrthoDB" id="10064525at2759"/>
<protein>
    <submittedName>
        <fullName evidence="2">(Atlantic silverside) hypothetical protein</fullName>
    </submittedName>
</protein>
<feature type="region of interest" description="Disordered" evidence="1">
    <location>
        <begin position="25"/>
        <end position="54"/>
    </location>
</feature>
<evidence type="ECO:0000256" key="1">
    <source>
        <dbReference type="SAM" id="MobiDB-lite"/>
    </source>
</evidence>
<organism evidence="2 3">
    <name type="scientific">Menidia menidia</name>
    <name type="common">Atlantic silverside</name>
    <dbReference type="NCBI Taxonomy" id="238744"/>
    <lineage>
        <taxon>Eukaryota</taxon>
        <taxon>Metazoa</taxon>
        <taxon>Chordata</taxon>
        <taxon>Craniata</taxon>
        <taxon>Vertebrata</taxon>
        <taxon>Euteleostomi</taxon>
        <taxon>Actinopterygii</taxon>
        <taxon>Neopterygii</taxon>
        <taxon>Teleostei</taxon>
        <taxon>Neoteleostei</taxon>
        <taxon>Acanthomorphata</taxon>
        <taxon>Ovalentaria</taxon>
        <taxon>Atherinomorphae</taxon>
        <taxon>Atheriniformes</taxon>
        <taxon>Atherinopsidae</taxon>
        <taxon>Menidiinae</taxon>
        <taxon>Menidia</taxon>
    </lineage>
</organism>
<dbReference type="InterPro" id="IPR039149">
    <property type="entry name" value="ZNF800"/>
</dbReference>
<dbReference type="PANTHER" id="PTHR21020">
    <property type="entry name" value="ZINC FINGER PROTEIN 800"/>
    <property type="match status" value="1"/>
</dbReference>
<reference evidence="2" key="1">
    <citation type="submission" date="2021-05" db="EMBL/GenBank/DDBJ databases">
        <authorList>
            <person name="Tigano A."/>
        </authorList>
    </citation>
    <scope>NUCLEOTIDE SEQUENCE</scope>
</reference>
<name>A0A8S4BXE5_9TELE</name>
<evidence type="ECO:0000313" key="3">
    <source>
        <dbReference type="Proteomes" id="UP000677803"/>
    </source>
</evidence>
<dbReference type="AlphaFoldDB" id="A0A8S4BXE5"/>
<proteinExistence type="predicted"/>
<keyword evidence="3" id="KW-1185">Reference proteome</keyword>